<feature type="domain" description="HEPN" evidence="1">
    <location>
        <begin position="7"/>
        <end position="123"/>
    </location>
</feature>
<evidence type="ECO:0000313" key="3">
    <source>
        <dbReference type="Proteomes" id="UP000177230"/>
    </source>
</evidence>
<dbReference type="Pfam" id="PF05168">
    <property type="entry name" value="HEPN"/>
    <property type="match status" value="1"/>
</dbReference>
<dbReference type="SMART" id="SM00748">
    <property type="entry name" value="HEPN"/>
    <property type="match status" value="1"/>
</dbReference>
<dbReference type="AlphaFoldDB" id="A0A1F5R8U0"/>
<dbReference type="Proteomes" id="UP000177230">
    <property type="component" value="Unassembled WGS sequence"/>
</dbReference>
<sequence>MSVDAWLDQAEHDYCLAKLAQEKGYNEWAVFCASQALEKVIKATILTLVPGISNKELYEHNLHYLLAKLPIKFKTDKIEEDCKEIDDIAKYSRYPTKNHNGKPPKEMCTIEISQNVLEKADKLLCFYRKIYKISDGLFDNIEPPLYQ</sequence>
<gene>
    <name evidence="2" type="ORF">A2024_08980</name>
</gene>
<accession>A0A1F5R8U0</accession>
<protein>
    <recommendedName>
        <fullName evidence="1">HEPN domain-containing protein</fullName>
    </recommendedName>
</protein>
<proteinExistence type="predicted"/>
<dbReference type="PROSITE" id="PS50910">
    <property type="entry name" value="HEPN"/>
    <property type="match status" value="1"/>
</dbReference>
<dbReference type="EMBL" id="MFFM01000038">
    <property type="protein sequence ID" value="OGF10473.1"/>
    <property type="molecule type" value="Genomic_DNA"/>
</dbReference>
<comment type="caution">
    <text evidence="2">The sequence shown here is derived from an EMBL/GenBank/DDBJ whole genome shotgun (WGS) entry which is preliminary data.</text>
</comment>
<dbReference type="InterPro" id="IPR007842">
    <property type="entry name" value="HEPN_dom"/>
</dbReference>
<dbReference type="Gene3D" id="1.20.120.330">
    <property type="entry name" value="Nucleotidyltransferases domain 2"/>
    <property type="match status" value="1"/>
</dbReference>
<organism evidence="2 3">
    <name type="scientific">Candidatus Edwardsbacteria bacterium GWF2_54_11</name>
    <dbReference type="NCBI Taxonomy" id="1817851"/>
    <lineage>
        <taxon>Bacteria</taxon>
        <taxon>Candidatus Edwardsiibacteriota</taxon>
    </lineage>
</organism>
<reference evidence="2 3" key="1">
    <citation type="journal article" date="2016" name="Nat. Commun.">
        <title>Thousands of microbial genomes shed light on interconnected biogeochemical processes in an aquifer system.</title>
        <authorList>
            <person name="Anantharaman K."/>
            <person name="Brown C.T."/>
            <person name="Hug L.A."/>
            <person name="Sharon I."/>
            <person name="Castelle C.J."/>
            <person name="Probst A.J."/>
            <person name="Thomas B.C."/>
            <person name="Singh A."/>
            <person name="Wilkins M.J."/>
            <person name="Karaoz U."/>
            <person name="Brodie E.L."/>
            <person name="Williams K.H."/>
            <person name="Hubbard S.S."/>
            <person name="Banfield J.F."/>
        </authorList>
    </citation>
    <scope>NUCLEOTIDE SEQUENCE [LARGE SCALE GENOMIC DNA]</scope>
</reference>
<name>A0A1F5R8U0_9BACT</name>
<dbReference type="SUPFAM" id="SSF81593">
    <property type="entry name" value="Nucleotidyltransferase substrate binding subunit/domain"/>
    <property type="match status" value="1"/>
</dbReference>
<evidence type="ECO:0000259" key="1">
    <source>
        <dbReference type="PROSITE" id="PS50910"/>
    </source>
</evidence>
<evidence type="ECO:0000313" key="2">
    <source>
        <dbReference type="EMBL" id="OGF10473.1"/>
    </source>
</evidence>